<accession>A0A1H1G0S3</accession>
<dbReference type="Gene3D" id="1.10.3630.10">
    <property type="entry name" value="yeast vps74-n-term truncation variant domain like"/>
    <property type="match status" value="1"/>
</dbReference>
<reference evidence="6" key="1">
    <citation type="submission" date="2016-10" db="EMBL/GenBank/DDBJ databases">
        <authorList>
            <person name="Varghese N."/>
            <person name="Submissions S."/>
        </authorList>
    </citation>
    <scope>NUCLEOTIDE SEQUENCE [LARGE SCALE GENOMIC DNA]</scope>
    <source>
        <strain evidence="6">DSM 45459</strain>
    </source>
</reference>
<comment type="subcellular location">
    <subcellularLocation>
        <location evidence="1">Golgi apparatus membrane</location>
        <topology evidence="1">Peripheral membrane protein</topology>
        <orientation evidence="1">Cytoplasmic side</orientation>
    </subcellularLocation>
</comment>
<dbReference type="STRING" id="995062.SAMN04489718_3354"/>
<evidence type="ECO:0000313" key="5">
    <source>
        <dbReference type="EMBL" id="SDR06814.1"/>
    </source>
</evidence>
<dbReference type="InterPro" id="IPR008628">
    <property type="entry name" value="GPP34-like"/>
</dbReference>
<gene>
    <name evidence="5" type="ORF">SAMN04489718_3354</name>
</gene>
<dbReference type="RefSeq" id="WP_092525404.1">
    <property type="nucleotide sequence ID" value="NZ_FNKO01000002.1"/>
</dbReference>
<dbReference type="OrthoDB" id="5183796at2"/>
<name>A0A1H1G0S3_9ACTN</name>
<evidence type="ECO:0000256" key="3">
    <source>
        <dbReference type="ARBA" id="ARBA00023121"/>
    </source>
</evidence>
<dbReference type="GO" id="GO:0070273">
    <property type="term" value="F:phosphatidylinositol-4-phosphate binding"/>
    <property type="evidence" value="ECO:0007669"/>
    <property type="project" value="InterPro"/>
</dbReference>
<evidence type="ECO:0000313" key="6">
    <source>
        <dbReference type="Proteomes" id="UP000199301"/>
    </source>
</evidence>
<keyword evidence="4" id="KW-0472">Membrane</keyword>
<dbReference type="GO" id="GO:0005737">
    <property type="term" value="C:cytoplasm"/>
    <property type="evidence" value="ECO:0007669"/>
    <property type="project" value="UniProtKB-ARBA"/>
</dbReference>
<evidence type="ECO:0000256" key="4">
    <source>
        <dbReference type="ARBA" id="ARBA00023136"/>
    </source>
</evidence>
<dbReference type="GO" id="GO:0012505">
    <property type="term" value="C:endomembrane system"/>
    <property type="evidence" value="ECO:0007669"/>
    <property type="project" value="UniProtKB-ARBA"/>
</dbReference>
<keyword evidence="2" id="KW-0333">Golgi apparatus</keyword>
<sequence>MSERSPGVSDLSLPAELVLLLHKTNGRPFASVDAHTVVAVAEVAELVLRGRVELRGRRPRSSRVVLLDRSPTGVDWLDRDLELLAFWMSSRSASISLLTWFSLRRLAFTEHRTRLHAAGHFEHRRDRVLGLWSHERYVPSERERGARLEKLLRVARGESHVDDRTLLFVALSYFSGLSLALSVEQSLRERLGSIARGEKLGEAVDTTVVTAQVAVVAGGAVATGGDGDGGDGGDGGGG</sequence>
<dbReference type="InterPro" id="IPR038261">
    <property type="entry name" value="GPP34-like_sf"/>
</dbReference>
<protein>
    <submittedName>
        <fullName evidence="5">Golgi phosphoprotein 3 (GPP34)</fullName>
    </submittedName>
</protein>
<proteinExistence type="predicted"/>
<dbReference type="Proteomes" id="UP000199301">
    <property type="component" value="Unassembled WGS sequence"/>
</dbReference>
<evidence type="ECO:0000256" key="1">
    <source>
        <dbReference type="ARBA" id="ARBA00004255"/>
    </source>
</evidence>
<dbReference type="EMBL" id="FNKO01000002">
    <property type="protein sequence ID" value="SDR06814.1"/>
    <property type="molecule type" value="Genomic_DNA"/>
</dbReference>
<keyword evidence="3" id="KW-0446">Lipid-binding</keyword>
<organism evidence="5 6">
    <name type="scientific">Actinopolyspora saharensis</name>
    <dbReference type="NCBI Taxonomy" id="995062"/>
    <lineage>
        <taxon>Bacteria</taxon>
        <taxon>Bacillati</taxon>
        <taxon>Actinomycetota</taxon>
        <taxon>Actinomycetes</taxon>
        <taxon>Actinopolysporales</taxon>
        <taxon>Actinopolysporaceae</taxon>
        <taxon>Actinopolyspora</taxon>
    </lineage>
</organism>
<evidence type="ECO:0000256" key="2">
    <source>
        <dbReference type="ARBA" id="ARBA00023034"/>
    </source>
</evidence>
<dbReference type="Pfam" id="PF05719">
    <property type="entry name" value="GPP34"/>
    <property type="match status" value="1"/>
</dbReference>
<dbReference type="AlphaFoldDB" id="A0A1H1G0S3"/>
<keyword evidence="6" id="KW-1185">Reference proteome</keyword>